<sequence length="317" mass="35831">MESTTPAKPDFSNKVFAKDEKFWLNYLEGRPTAPKSFFERIYRYHEEHRGHFDTVHDVGAGNGPYAKELRLKFSHVIVSDIAAENVALAQERLGDDGFQYRVSRLEDADDIPPGSVDMVFATNVLHFCDQVVAMRALARQLRPGGTFACASFGSAYFADEKVQEIYTRIGRAGARLLLKTLDDPERLLRAMDRTDGIYNVAPLDEKLFMPGAQRVGLNMPERGMLSPLPPEMEVAERDESHVKPSDVLIQEKEDGWTFSMDIGQIKAHIETFPFGKDVATELSPLWREMEDTVQERRIDGHWPAKIILATRAEASVE</sequence>
<dbReference type="CDD" id="cd02440">
    <property type="entry name" value="AdoMet_MTases"/>
    <property type="match status" value="1"/>
</dbReference>
<evidence type="ECO:0000259" key="4">
    <source>
        <dbReference type="Pfam" id="PF08241"/>
    </source>
</evidence>
<evidence type="ECO:0000313" key="5">
    <source>
        <dbReference type="EMBL" id="KAG5939824.1"/>
    </source>
</evidence>
<feature type="domain" description="Methyltransferase type 11" evidence="4">
    <location>
        <begin position="57"/>
        <end position="149"/>
    </location>
</feature>
<dbReference type="InterPro" id="IPR029063">
    <property type="entry name" value="SAM-dependent_MTases_sf"/>
</dbReference>
<accession>A0A9P7MDZ4</accession>
<keyword evidence="6" id="KW-1185">Reference proteome</keyword>
<comment type="similarity">
    <text evidence="1">Belongs to the methyltransferase superfamily.</text>
</comment>
<evidence type="ECO:0000256" key="3">
    <source>
        <dbReference type="ARBA" id="ARBA00022679"/>
    </source>
</evidence>
<dbReference type="Proteomes" id="UP000706124">
    <property type="component" value="Unassembled WGS sequence"/>
</dbReference>
<keyword evidence="3" id="KW-0808">Transferase</keyword>
<dbReference type="SUPFAM" id="SSF53335">
    <property type="entry name" value="S-adenosyl-L-methionine-dependent methyltransferases"/>
    <property type="match status" value="1"/>
</dbReference>
<keyword evidence="2" id="KW-0489">Methyltransferase</keyword>
<dbReference type="GO" id="GO:0032259">
    <property type="term" value="P:methylation"/>
    <property type="evidence" value="ECO:0007669"/>
    <property type="project" value="UniProtKB-KW"/>
</dbReference>
<evidence type="ECO:0000313" key="6">
    <source>
        <dbReference type="Proteomes" id="UP000706124"/>
    </source>
</evidence>
<dbReference type="InterPro" id="IPR051052">
    <property type="entry name" value="Diverse_substrate_MTase"/>
</dbReference>
<dbReference type="OrthoDB" id="10027013at2759"/>
<name>A0A9P7MDZ4_9HYPO</name>
<comment type="caution">
    <text evidence="5">The sequence shown here is derived from an EMBL/GenBank/DDBJ whole genome shotgun (WGS) entry which is preliminary data.</text>
</comment>
<dbReference type="GO" id="GO:0008757">
    <property type="term" value="F:S-adenosylmethionine-dependent methyltransferase activity"/>
    <property type="evidence" value="ECO:0007669"/>
    <property type="project" value="InterPro"/>
</dbReference>
<reference evidence="5 6" key="1">
    <citation type="journal article" date="2020" name="bioRxiv">
        <title>Whole genome comparisons of ergot fungi reveals the divergence and evolution of species within the genus Claviceps are the result of varying mechanisms driving genome evolution and host range expansion.</title>
        <authorList>
            <person name="Wyka S.A."/>
            <person name="Mondo S.J."/>
            <person name="Liu M."/>
            <person name="Dettman J."/>
            <person name="Nalam V."/>
            <person name="Broders K.D."/>
        </authorList>
    </citation>
    <scope>NUCLEOTIDE SEQUENCE [LARGE SCALE GENOMIC DNA]</scope>
    <source>
        <strain evidence="5 6">CCC 1485</strain>
    </source>
</reference>
<dbReference type="PANTHER" id="PTHR44942:SF4">
    <property type="entry name" value="METHYLTRANSFERASE TYPE 11 DOMAIN-CONTAINING PROTEIN"/>
    <property type="match status" value="1"/>
</dbReference>
<organism evidence="5 6">
    <name type="scientific">Claviceps pazoutovae</name>
    <dbReference type="NCBI Taxonomy" id="1649127"/>
    <lineage>
        <taxon>Eukaryota</taxon>
        <taxon>Fungi</taxon>
        <taxon>Dikarya</taxon>
        <taxon>Ascomycota</taxon>
        <taxon>Pezizomycotina</taxon>
        <taxon>Sordariomycetes</taxon>
        <taxon>Hypocreomycetidae</taxon>
        <taxon>Hypocreales</taxon>
        <taxon>Clavicipitaceae</taxon>
        <taxon>Claviceps</taxon>
    </lineage>
</organism>
<dbReference type="Gene3D" id="3.40.50.150">
    <property type="entry name" value="Vaccinia Virus protein VP39"/>
    <property type="match status" value="1"/>
</dbReference>
<dbReference type="AlphaFoldDB" id="A0A9P7MDZ4"/>
<dbReference type="EMBL" id="SRPO01000125">
    <property type="protein sequence ID" value="KAG5939824.1"/>
    <property type="molecule type" value="Genomic_DNA"/>
</dbReference>
<proteinExistence type="inferred from homology"/>
<dbReference type="PANTHER" id="PTHR44942">
    <property type="entry name" value="METHYLTRANSF_11 DOMAIN-CONTAINING PROTEIN"/>
    <property type="match status" value="1"/>
</dbReference>
<evidence type="ECO:0000256" key="1">
    <source>
        <dbReference type="ARBA" id="ARBA00008361"/>
    </source>
</evidence>
<protein>
    <recommendedName>
        <fullName evidence="4">Methyltransferase type 11 domain-containing protein</fullName>
    </recommendedName>
</protein>
<dbReference type="Pfam" id="PF08241">
    <property type="entry name" value="Methyltransf_11"/>
    <property type="match status" value="1"/>
</dbReference>
<dbReference type="InterPro" id="IPR013216">
    <property type="entry name" value="Methyltransf_11"/>
</dbReference>
<evidence type="ECO:0000256" key="2">
    <source>
        <dbReference type="ARBA" id="ARBA00022603"/>
    </source>
</evidence>
<gene>
    <name evidence="5" type="ORF">E4U60_000756</name>
</gene>